<dbReference type="RefSeq" id="XP_008712618.1">
    <property type="nucleotide sequence ID" value="XM_008714396.1"/>
</dbReference>
<evidence type="ECO:0000313" key="3">
    <source>
        <dbReference type="EMBL" id="ETN44848.1"/>
    </source>
</evidence>
<dbReference type="AlphaFoldDB" id="W2S9Z3"/>
<dbReference type="Proteomes" id="UP000030752">
    <property type="component" value="Unassembled WGS sequence"/>
</dbReference>
<dbReference type="eggNOG" id="KOG4696">
    <property type="taxonomic scope" value="Eukaryota"/>
</dbReference>
<dbReference type="GeneID" id="19977062"/>
<evidence type="ECO:0000313" key="4">
    <source>
        <dbReference type="Proteomes" id="UP000030752"/>
    </source>
</evidence>
<dbReference type="HOGENOM" id="CLU_013053_0_0_1"/>
<proteinExistence type="predicted"/>
<dbReference type="EMBL" id="KB822713">
    <property type="protein sequence ID" value="ETN44848.1"/>
    <property type="molecule type" value="Genomic_DNA"/>
</dbReference>
<keyword evidence="4" id="KW-1185">Reference proteome</keyword>
<dbReference type="VEuPathDB" id="FungiDB:HMPREF1541_09723"/>
<protein>
    <recommendedName>
        <fullName evidence="2">UFSP1/2/DUB catalytic domain-containing protein</fullName>
    </recommendedName>
</protein>
<dbReference type="Gene3D" id="3.90.70.130">
    <property type="match status" value="1"/>
</dbReference>
<reference evidence="3 4" key="1">
    <citation type="submission" date="2013-03" db="EMBL/GenBank/DDBJ databases">
        <title>The Genome Sequence of Phialophora europaea CBS 101466.</title>
        <authorList>
            <consortium name="The Broad Institute Genomics Platform"/>
            <person name="Cuomo C."/>
            <person name="de Hoog S."/>
            <person name="Gorbushina A."/>
            <person name="Walker B."/>
            <person name="Young S.K."/>
            <person name="Zeng Q."/>
            <person name="Gargeya S."/>
            <person name="Fitzgerald M."/>
            <person name="Haas B."/>
            <person name="Abouelleil A."/>
            <person name="Allen A.W."/>
            <person name="Alvarado L."/>
            <person name="Arachchi H.M."/>
            <person name="Berlin A.M."/>
            <person name="Chapman S.B."/>
            <person name="Gainer-Dewar J."/>
            <person name="Goldberg J."/>
            <person name="Griggs A."/>
            <person name="Gujja S."/>
            <person name="Hansen M."/>
            <person name="Howarth C."/>
            <person name="Imamovic A."/>
            <person name="Ireland A."/>
            <person name="Larimer J."/>
            <person name="McCowan C."/>
            <person name="Murphy C."/>
            <person name="Pearson M."/>
            <person name="Poon T.W."/>
            <person name="Priest M."/>
            <person name="Roberts A."/>
            <person name="Saif S."/>
            <person name="Shea T."/>
            <person name="Sisk P."/>
            <person name="Sykes S."/>
            <person name="Wortman J."/>
            <person name="Nusbaum C."/>
            <person name="Birren B."/>
        </authorList>
    </citation>
    <scope>NUCLEOTIDE SEQUENCE [LARGE SCALE GENOMIC DNA]</scope>
    <source>
        <strain evidence="3 4">CBS 101466</strain>
    </source>
</reference>
<name>W2S9Z3_CYPE1</name>
<accession>W2S9Z3</accession>
<dbReference type="GO" id="GO:0016787">
    <property type="term" value="F:hydrolase activity"/>
    <property type="evidence" value="ECO:0007669"/>
    <property type="project" value="UniProtKB-KW"/>
</dbReference>
<dbReference type="InterPro" id="IPR012462">
    <property type="entry name" value="UFSP1/2_DUB_cat"/>
</dbReference>
<evidence type="ECO:0000259" key="2">
    <source>
        <dbReference type="Pfam" id="PF07910"/>
    </source>
</evidence>
<dbReference type="InParanoid" id="W2S9Z3"/>
<keyword evidence="1" id="KW-0378">Hydrolase</keyword>
<feature type="domain" description="UFSP1/2/DUB catalytic" evidence="2">
    <location>
        <begin position="48"/>
        <end position="247"/>
    </location>
</feature>
<dbReference type="Pfam" id="PF07910">
    <property type="entry name" value="Peptidase_C78"/>
    <property type="match status" value="1"/>
</dbReference>
<evidence type="ECO:0000256" key="1">
    <source>
        <dbReference type="ARBA" id="ARBA00022801"/>
    </source>
</evidence>
<dbReference type="OrthoDB" id="288987at2759"/>
<dbReference type="STRING" id="1220924.W2S9Z3"/>
<organism evidence="3 4">
    <name type="scientific">Cyphellophora europaea (strain CBS 101466)</name>
    <name type="common">Phialophora europaea</name>
    <dbReference type="NCBI Taxonomy" id="1220924"/>
    <lineage>
        <taxon>Eukaryota</taxon>
        <taxon>Fungi</taxon>
        <taxon>Dikarya</taxon>
        <taxon>Ascomycota</taxon>
        <taxon>Pezizomycotina</taxon>
        <taxon>Eurotiomycetes</taxon>
        <taxon>Chaetothyriomycetidae</taxon>
        <taxon>Chaetothyriales</taxon>
        <taxon>Cyphellophoraceae</taxon>
        <taxon>Cyphellophora</taxon>
    </lineage>
</organism>
<sequence>MPEALHALLASEDESNKLEGVIPKLAQLFEHDKRSQVAYLCTDVVVQVSKIPCEGATFCCYRNIQMLALGAGLAAEGMNVLRMQDMIEKAWDEGHNPFGRVQTGGIRGTRKHVGTFEVEALLLSLGVPCTVKGYYGVGAQEELLDFVEGYFSSAEEAKIVNSLSRVRSTKKAPIYLQRPGHSLTIIGLEKMVNSKRRLLTLDPAWKPPSEMQTARLLPDSVTTHFLRRHWILWQYRKSCRYLRRFNAFETVHIA</sequence>
<gene>
    <name evidence="3" type="ORF">HMPREF1541_09723</name>
</gene>